<proteinExistence type="predicted"/>
<accession>A0ABT2ZEH6</accession>
<dbReference type="InterPro" id="IPR035959">
    <property type="entry name" value="RutC-like_sf"/>
</dbReference>
<reference evidence="1 2" key="1">
    <citation type="submission" date="2022-10" db="EMBL/GenBank/DDBJ databases">
        <title>Defluviimonas sp. nov., isolated from ocean surface water.</title>
        <authorList>
            <person name="He W."/>
            <person name="Wang L."/>
            <person name="Zhang D.-F."/>
        </authorList>
    </citation>
    <scope>NUCLEOTIDE SEQUENCE [LARGE SCALE GENOMIC DNA]</scope>
    <source>
        <strain evidence="1 2">WL0002</strain>
    </source>
</reference>
<keyword evidence="2" id="KW-1185">Reference proteome</keyword>
<protein>
    <submittedName>
        <fullName evidence="1">RidA family protein</fullName>
    </submittedName>
</protein>
<dbReference type="SUPFAM" id="SSF55298">
    <property type="entry name" value="YjgF-like"/>
    <property type="match status" value="1"/>
</dbReference>
<dbReference type="Pfam" id="PF01042">
    <property type="entry name" value="Ribonuc_L-PSP"/>
    <property type="match status" value="1"/>
</dbReference>
<comment type="caution">
    <text evidence="1">The sequence shown here is derived from an EMBL/GenBank/DDBJ whole genome shotgun (WGS) entry which is preliminary data.</text>
</comment>
<gene>
    <name evidence="1" type="ORF">OEW28_12815</name>
</gene>
<dbReference type="EMBL" id="JAOWKY010000003">
    <property type="protein sequence ID" value="MCV2869509.1"/>
    <property type="molecule type" value="Genomic_DNA"/>
</dbReference>
<sequence>MASTSPGTTRQEAERAFDHVFRIAEAAGFHRSEIVYVDLAFLDLADVGEVNALYGALFPEGRRPARTIHQAAALPFGGRIKVQAIAARA</sequence>
<evidence type="ECO:0000313" key="2">
    <source>
        <dbReference type="Proteomes" id="UP001652542"/>
    </source>
</evidence>
<dbReference type="RefSeq" id="WP_263735164.1">
    <property type="nucleotide sequence ID" value="NZ_JAOWKY010000003.1"/>
</dbReference>
<name>A0ABT2ZEH6_9RHOB</name>
<dbReference type="InterPro" id="IPR006175">
    <property type="entry name" value="YjgF/YER057c/UK114"/>
</dbReference>
<evidence type="ECO:0000313" key="1">
    <source>
        <dbReference type="EMBL" id="MCV2869509.1"/>
    </source>
</evidence>
<dbReference type="Gene3D" id="3.30.1330.40">
    <property type="entry name" value="RutC-like"/>
    <property type="match status" value="1"/>
</dbReference>
<dbReference type="CDD" id="cd00448">
    <property type="entry name" value="YjgF_YER057c_UK114_family"/>
    <property type="match status" value="1"/>
</dbReference>
<organism evidence="1 2">
    <name type="scientific">Albidovulum marisflavi</name>
    <dbReference type="NCBI Taxonomy" id="2984159"/>
    <lineage>
        <taxon>Bacteria</taxon>
        <taxon>Pseudomonadati</taxon>
        <taxon>Pseudomonadota</taxon>
        <taxon>Alphaproteobacteria</taxon>
        <taxon>Rhodobacterales</taxon>
        <taxon>Paracoccaceae</taxon>
        <taxon>Albidovulum</taxon>
    </lineage>
</organism>
<dbReference type="Proteomes" id="UP001652542">
    <property type="component" value="Unassembled WGS sequence"/>
</dbReference>